<dbReference type="Proteomes" id="UP000214646">
    <property type="component" value="Unassembled WGS sequence"/>
</dbReference>
<organism evidence="1 2">
    <name type="scientific">Fimbriiglobus ruber</name>
    <dbReference type="NCBI Taxonomy" id="1908690"/>
    <lineage>
        <taxon>Bacteria</taxon>
        <taxon>Pseudomonadati</taxon>
        <taxon>Planctomycetota</taxon>
        <taxon>Planctomycetia</taxon>
        <taxon>Gemmatales</taxon>
        <taxon>Gemmataceae</taxon>
        <taxon>Fimbriiglobus</taxon>
    </lineage>
</organism>
<accession>A0A225DHI5</accession>
<keyword evidence="2" id="KW-1185">Reference proteome</keyword>
<dbReference type="InterPro" id="IPR006881">
    <property type="entry name" value="RepA_C"/>
</dbReference>
<dbReference type="AlphaFoldDB" id="A0A225DHI5"/>
<evidence type="ECO:0000313" key="2">
    <source>
        <dbReference type="Proteomes" id="UP000214646"/>
    </source>
</evidence>
<comment type="caution">
    <text evidence="1">The sequence shown here is derived from an EMBL/GenBank/DDBJ whole genome shotgun (WGS) entry which is preliminary data.</text>
</comment>
<sequence>MGVVEEGRAVQVNTQFVSAFDLWFPKQADQRVLWPSTVRLSEEYFQTLGQHAVPLDHRAVAALASSSMALDVYVWLAQRLHRVPAGKPQFVDWNSLHEQFGQGFARIRDFRRNFLHTLHHVVTAYPSARISADDGGLTLSHSPPPVAARSSPSKLT</sequence>
<dbReference type="EMBL" id="NIDE01000007">
    <property type="protein sequence ID" value="OWK40960.1"/>
    <property type="molecule type" value="Genomic_DNA"/>
</dbReference>
<reference evidence="2" key="1">
    <citation type="submission" date="2017-06" db="EMBL/GenBank/DDBJ databases">
        <title>Genome analysis of Fimbriiglobus ruber SP5, the first member of the order Planctomycetales with confirmed chitinolytic capability.</title>
        <authorList>
            <person name="Ravin N.V."/>
            <person name="Rakitin A.L."/>
            <person name="Ivanova A.A."/>
            <person name="Beletsky A.V."/>
            <person name="Kulichevskaya I.S."/>
            <person name="Mardanov A.V."/>
            <person name="Dedysh S.N."/>
        </authorList>
    </citation>
    <scope>NUCLEOTIDE SEQUENCE [LARGE SCALE GENOMIC DNA]</scope>
    <source>
        <strain evidence="2">SP5</strain>
    </source>
</reference>
<gene>
    <name evidence="1" type="ORF">FRUB_04852</name>
</gene>
<dbReference type="Pfam" id="PF04796">
    <property type="entry name" value="RepA_C"/>
    <property type="match status" value="1"/>
</dbReference>
<evidence type="ECO:0000313" key="1">
    <source>
        <dbReference type="EMBL" id="OWK40960.1"/>
    </source>
</evidence>
<protein>
    <submittedName>
        <fullName evidence="1">IncW-like replication protein</fullName>
    </submittedName>
</protein>
<name>A0A225DHI5_9BACT</name>
<proteinExistence type="predicted"/>